<dbReference type="Gramene" id="LPERR04G22130.1">
    <property type="protein sequence ID" value="LPERR04G22130.1"/>
    <property type="gene ID" value="LPERR04G22130"/>
</dbReference>
<dbReference type="AlphaFoldDB" id="A0A0D9WA01"/>
<protein>
    <submittedName>
        <fullName evidence="2">Uncharacterized protein</fullName>
    </submittedName>
</protein>
<evidence type="ECO:0000256" key="1">
    <source>
        <dbReference type="SAM" id="MobiDB-lite"/>
    </source>
</evidence>
<name>A0A0D9WA01_9ORYZ</name>
<keyword evidence="3" id="KW-1185">Reference proteome</keyword>
<accession>A0A0D9WA01</accession>
<reference evidence="2 3" key="1">
    <citation type="submission" date="2012-08" db="EMBL/GenBank/DDBJ databases">
        <title>Oryza genome evolution.</title>
        <authorList>
            <person name="Wing R.A."/>
        </authorList>
    </citation>
    <scope>NUCLEOTIDE SEQUENCE</scope>
</reference>
<organism evidence="2 3">
    <name type="scientific">Leersia perrieri</name>
    <dbReference type="NCBI Taxonomy" id="77586"/>
    <lineage>
        <taxon>Eukaryota</taxon>
        <taxon>Viridiplantae</taxon>
        <taxon>Streptophyta</taxon>
        <taxon>Embryophyta</taxon>
        <taxon>Tracheophyta</taxon>
        <taxon>Spermatophyta</taxon>
        <taxon>Magnoliopsida</taxon>
        <taxon>Liliopsida</taxon>
        <taxon>Poales</taxon>
        <taxon>Poaceae</taxon>
        <taxon>BOP clade</taxon>
        <taxon>Oryzoideae</taxon>
        <taxon>Oryzeae</taxon>
        <taxon>Oryzinae</taxon>
        <taxon>Leersia</taxon>
    </lineage>
</organism>
<feature type="region of interest" description="Disordered" evidence="1">
    <location>
        <begin position="22"/>
        <end position="57"/>
    </location>
</feature>
<dbReference type="EnsemblPlants" id="LPERR04G22130.1">
    <property type="protein sequence ID" value="LPERR04G22130.1"/>
    <property type="gene ID" value="LPERR04G22130"/>
</dbReference>
<sequence length="86" mass="9522">MGEPGSGGVNRWWRRELREQTASRKRGRLVEEQCGGPAAGAPERWRRRAPGSCRRYPPSSLAGKTKLELVLMVSIGDVPAVGMYLQ</sequence>
<dbReference type="Proteomes" id="UP000032180">
    <property type="component" value="Chromosome 4"/>
</dbReference>
<dbReference type="HOGENOM" id="CLU_2501193_0_0_1"/>
<evidence type="ECO:0000313" key="3">
    <source>
        <dbReference type="Proteomes" id="UP000032180"/>
    </source>
</evidence>
<reference evidence="3" key="2">
    <citation type="submission" date="2013-12" db="EMBL/GenBank/DDBJ databases">
        <authorList>
            <person name="Yu Y."/>
            <person name="Lee S."/>
            <person name="de Baynast K."/>
            <person name="Wissotski M."/>
            <person name="Liu L."/>
            <person name="Talag J."/>
            <person name="Goicoechea J."/>
            <person name="Angelova A."/>
            <person name="Jetty R."/>
            <person name="Kudrna D."/>
            <person name="Golser W."/>
            <person name="Rivera L."/>
            <person name="Zhang J."/>
            <person name="Wing R."/>
        </authorList>
    </citation>
    <scope>NUCLEOTIDE SEQUENCE</scope>
</reference>
<proteinExistence type="predicted"/>
<evidence type="ECO:0000313" key="2">
    <source>
        <dbReference type="EnsemblPlants" id="LPERR04G22130.1"/>
    </source>
</evidence>
<reference evidence="2" key="3">
    <citation type="submission" date="2015-04" db="UniProtKB">
        <authorList>
            <consortium name="EnsemblPlants"/>
        </authorList>
    </citation>
    <scope>IDENTIFICATION</scope>
</reference>